<organism evidence="3 4">
    <name type="scientific">Ditylenchus destructor</name>
    <dbReference type="NCBI Taxonomy" id="166010"/>
    <lineage>
        <taxon>Eukaryota</taxon>
        <taxon>Metazoa</taxon>
        <taxon>Ecdysozoa</taxon>
        <taxon>Nematoda</taxon>
        <taxon>Chromadorea</taxon>
        <taxon>Rhabditida</taxon>
        <taxon>Tylenchina</taxon>
        <taxon>Tylenchomorpha</taxon>
        <taxon>Sphaerularioidea</taxon>
        <taxon>Anguinidae</taxon>
        <taxon>Anguininae</taxon>
        <taxon>Ditylenchus</taxon>
    </lineage>
</organism>
<evidence type="ECO:0000313" key="4">
    <source>
        <dbReference type="Proteomes" id="UP001201812"/>
    </source>
</evidence>
<keyword evidence="2" id="KW-0472">Membrane</keyword>
<feature type="transmembrane region" description="Helical" evidence="2">
    <location>
        <begin position="397"/>
        <end position="421"/>
    </location>
</feature>
<sequence>MEPAEKVTEDAVSTPKSFTRVNSRKSGPNTPIKSPGYSQNKRWDFDKVNTIIERADNILQERRQHLEQWMQRPLYNKRDSDQEVDVLFRELDKELEILKKEVEKAVPDTTDMQYSLAMQALGEVKKQNDRYKSILREYNAFRNKCSSTMGWNKDDSNECPCGGIYKDNGAHILSDYLIKSDQLCRFPANCVCCPAGRPIRPKEMQKALFVDEIKLKLQDDEQLEGTFFVYCEGDGRAHVYMGSKDECIHGNGVTAKDLRFKTVKLEYPMTRIEDSNVTVTLDFPIQKRRMFCGMNPKHIAYASGIAGLGNYFFFESIFSSLPMDLITAHFMICCSFGSSIAGLCVSICSFVCGKASLREPYIAALGCNGISLVYWLIALAWLIISLITGIIGGNAMITLLFIVGQIVFCAFFEYSLWYALLYEKEELQSEA</sequence>
<dbReference type="Proteomes" id="UP001201812">
    <property type="component" value="Unassembled WGS sequence"/>
</dbReference>
<feature type="compositionally biased region" description="Polar residues" evidence="1">
    <location>
        <begin position="14"/>
        <end position="40"/>
    </location>
</feature>
<feature type="region of interest" description="Disordered" evidence="1">
    <location>
        <begin position="1"/>
        <end position="41"/>
    </location>
</feature>
<evidence type="ECO:0000256" key="1">
    <source>
        <dbReference type="SAM" id="MobiDB-lite"/>
    </source>
</evidence>
<feature type="transmembrane region" description="Helical" evidence="2">
    <location>
        <begin position="372"/>
        <end position="391"/>
    </location>
</feature>
<keyword evidence="2" id="KW-1133">Transmembrane helix</keyword>
<dbReference type="AlphaFoldDB" id="A0AAD4R083"/>
<evidence type="ECO:0000313" key="3">
    <source>
        <dbReference type="EMBL" id="KAI1701172.1"/>
    </source>
</evidence>
<evidence type="ECO:0000256" key="2">
    <source>
        <dbReference type="SAM" id="Phobius"/>
    </source>
</evidence>
<dbReference type="EMBL" id="JAKKPZ010000125">
    <property type="protein sequence ID" value="KAI1701172.1"/>
    <property type="molecule type" value="Genomic_DNA"/>
</dbReference>
<gene>
    <name evidence="3" type="ORF">DdX_16259</name>
</gene>
<feature type="transmembrane region" description="Helical" evidence="2">
    <location>
        <begin position="326"/>
        <end position="351"/>
    </location>
</feature>
<reference evidence="3" key="1">
    <citation type="submission" date="2022-01" db="EMBL/GenBank/DDBJ databases">
        <title>Genome Sequence Resource for Two Populations of Ditylenchus destructor, the Migratory Endoparasitic Phytonematode.</title>
        <authorList>
            <person name="Zhang H."/>
            <person name="Lin R."/>
            <person name="Xie B."/>
        </authorList>
    </citation>
    <scope>NUCLEOTIDE SEQUENCE</scope>
    <source>
        <strain evidence="3">BazhouSP</strain>
    </source>
</reference>
<protein>
    <submittedName>
        <fullName evidence="3">Uncharacterized protein</fullName>
    </submittedName>
</protein>
<accession>A0AAD4R083</accession>
<keyword evidence="4" id="KW-1185">Reference proteome</keyword>
<proteinExistence type="predicted"/>
<feature type="transmembrane region" description="Helical" evidence="2">
    <location>
        <begin position="298"/>
        <end position="314"/>
    </location>
</feature>
<keyword evidence="2" id="KW-0812">Transmembrane</keyword>
<comment type="caution">
    <text evidence="3">The sequence shown here is derived from an EMBL/GenBank/DDBJ whole genome shotgun (WGS) entry which is preliminary data.</text>
</comment>
<name>A0AAD4R083_9BILA</name>